<dbReference type="InterPro" id="IPR011990">
    <property type="entry name" value="TPR-like_helical_dom_sf"/>
</dbReference>
<evidence type="ECO:0000313" key="3">
    <source>
        <dbReference type="Proteomes" id="UP000494172"/>
    </source>
</evidence>
<dbReference type="RefSeq" id="WP_174993851.1">
    <property type="nucleotide sequence ID" value="NZ_CABVPX010000027.1"/>
</dbReference>
<dbReference type="PANTHER" id="PTHR11102:SF160">
    <property type="entry name" value="ERAD-ASSOCIATED E3 UBIQUITIN-PROTEIN LIGASE COMPONENT HRD3"/>
    <property type="match status" value="1"/>
</dbReference>
<accession>A0A9Q9SN49</accession>
<gene>
    <name evidence="2" type="ORF">BAR24066_05460</name>
</gene>
<dbReference type="Proteomes" id="UP000494172">
    <property type="component" value="Unassembled WGS sequence"/>
</dbReference>
<name>A0A9Q9SN49_9BURK</name>
<dbReference type="SUPFAM" id="SSF81901">
    <property type="entry name" value="HCP-like"/>
    <property type="match status" value="1"/>
</dbReference>
<feature type="chain" id="PRO_5040437449" evidence="1">
    <location>
        <begin position="35"/>
        <end position="277"/>
    </location>
</feature>
<dbReference type="AlphaFoldDB" id="A0A9Q9SN49"/>
<keyword evidence="1" id="KW-0732">Signal</keyword>
<protein>
    <submittedName>
        <fullName evidence="2">TPR repeat-containing protein</fullName>
    </submittedName>
</protein>
<reference evidence="2 3" key="1">
    <citation type="submission" date="2019-09" db="EMBL/GenBank/DDBJ databases">
        <authorList>
            <person name="Depoorter E."/>
        </authorList>
    </citation>
    <scope>NUCLEOTIDE SEQUENCE [LARGE SCALE GENOMIC DNA]</scope>
    <source>
        <strain evidence="2">LMG 24066</strain>
    </source>
</reference>
<comment type="caution">
    <text evidence="2">The sequence shown here is derived from an EMBL/GenBank/DDBJ whole genome shotgun (WGS) entry which is preliminary data.</text>
</comment>
<dbReference type="Gene3D" id="1.25.40.10">
    <property type="entry name" value="Tetratricopeptide repeat domain"/>
    <property type="match status" value="1"/>
</dbReference>
<dbReference type="Pfam" id="PF08238">
    <property type="entry name" value="Sel1"/>
    <property type="match status" value="5"/>
</dbReference>
<sequence length="277" mass="29526">MTHPVSQSVDGLARHTRAVALVALILGSAGTAFAGQLEDADRAFQHADYATAFALWRPLAEHGNARAEVGLGRLYDSGFGVPKDHAQATVWFQKAANQGDAEGECIVGLGYVIGAGGQPQDVSRGVALMKKAVDHGNAGCANQIGELYRNGLFGVPKDHVEAVAWHRRGAEMGDAFAEGRLGTDYELGIGVRQDSTLAAYWHGKFVEHVRKEADRGDAVAQLILGESYQWGGSGLVTDKAAAMYWCKKAAQQKSRVADSAKQCVAQIERASFATESK</sequence>
<feature type="signal peptide" evidence="1">
    <location>
        <begin position="1"/>
        <end position="34"/>
    </location>
</feature>
<evidence type="ECO:0000313" key="2">
    <source>
        <dbReference type="EMBL" id="VWC14391.1"/>
    </source>
</evidence>
<proteinExistence type="predicted"/>
<dbReference type="InterPro" id="IPR006597">
    <property type="entry name" value="Sel1-like"/>
</dbReference>
<dbReference type="PANTHER" id="PTHR11102">
    <property type="entry name" value="SEL-1-LIKE PROTEIN"/>
    <property type="match status" value="1"/>
</dbReference>
<evidence type="ECO:0000256" key="1">
    <source>
        <dbReference type="SAM" id="SignalP"/>
    </source>
</evidence>
<dbReference type="SMART" id="SM00671">
    <property type="entry name" value="SEL1"/>
    <property type="match status" value="5"/>
</dbReference>
<organism evidence="2 3">
    <name type="scientific">Burkholderia arboris</name>
    <dbReference type="NCBI Taxonomy" id="488730"/>
    <lineage>
        <taxon>Bacteria</taxon>
        <taxon>Pseudomonadati</taxon>
        <taxon>Pseudomonadota</taxon>
        <taxon>Betaproteobacteria</taxon>
        <taxon>Burkholderiales</taxon>
        <taxon>Burkholderiaceae</taxon>
        <taxon>Burkholderia</taxon>
        <taxon>Burkholderia cepacia complex</taxon>
    </lineage>
</organism>
<dbReference type="EMBL" id="CABVPX010000027">
    <property type="protein sequence ID" value="VWC14391.1"/>
    <property type="molecule type" value="Genomic_DNA"/>
</dbReference>
<dbReference type="InterPro" id="IPR050767">
    <property type="entry name" value="Sel1_AlgK"/>
</dbReference>